<organism evidence="2 3">
    <name type="scientific">Austropuccinia psidii MF-1</name>
    <dbReference type="NCBI Taxonomy" id="1389203"/>
    <lineage>
        <taxon>Eukaryota</taxon>
        <taxon>Fungi</taxon>
        <taxon>Dikarya</taxon>
        <taxon>Basidiomycota</taxon>
        <taxon>Pucciniomycotina</taxon>
        <taxon>Pucciniomycetes</taxon>
        <taxon>Pucciniales</taxon>
        <taxon>Sphaerophragmiaceae</taxon>
        <taxon>Austropuccinia</taxon>
    </lineage>
</organism>
<dbReference type="Proteomes" id="UP000765509">
    <property type="component" value="Unassembled WGS sequence"/>
</dbReference>
<protein>
    <recommendedName>
        <fullName evidence="1">Integrase zinc-binding domain-containing protein</fullName>
    </recommendedName>
</protein>
<keyword evidence="3" id="KW-1185">Reference proteome</keyword>
<accession>A0A9Q3CHP1</accession>
<evidence type="ECO:0000259" key="1">
    <source>
        <dbReference type="Pfam" id="PF17921"/>
    </source>
</evidence>
<dbReference type="Pfam" id="PF17921">
    <property type="entry name" value="Integrase_H2C2"/>
    <property type="match status" value="1"/>
</dbReference>
<dbReference type="EMBL" id="AVOT02006970">
    <property type="protein sequence ID" value="MBW0482880.1"/>
    <property type="molecule type" value="Genomic_DNA"/>
</dbReference>
<dbReference type="InterPro" id="IPR041588">
    <property type="entry name" value="Integrase_H2C2"/>
</dbReference>
<evidence type="ECO:0000313" key="2">
    <source>
        <dbReference type="EMBL" id="MBW0482880.1"/>
    </source>
</evidence>
<comment type="caution">
    <text evidence="2">The sequence shown here is derived from an EMBL/GenBank/DDBJ whole genome shotgun (WGS) entry which is preliminary data.</text>
</comment>
<dbReference type="AlphaFoldDB" id="A0A9Q3CHP1"/>
<sequence>MITVASFANFLLKTLKIASSLIPSLDEIWKKLYDEGRFHLLYDIIYHRTKHTCVIKVVDRSLINLVLEECHDSAFPGRLSEDRIREKIKTCIWWPRWKKDISEYFKTCDRSQKANKPTGKRLGYMIKFQQPSRPCEIFHMNWLNGQPPMDDTICTA</sequence>
<reference evidence="2" key="1">
    <citation type="submission" date="2021-03" db="EMBL/GenBank/DDBJ databases">
        <title>Draft genome sequence of rust myrtle Austropuccinia psidii MF-1, a brazilian biotype.</title>
        <authorList>
            <person name="Quecine M.C."/>
            <person name="Pachon D.M.R."/>
            <person name="Bonatelli M.L."/>
            <person name="Correr F.H."/>
            <person name="Franceschini L.M."/>
            <person name="Leite T.F."/>
            <person name="Margarido G.R.A."/>
            <person name="Almeida C.A."/>
            <person name="Ferrarezi J.A."/>
            <person name="Labate C.A."/>
        </authorList>
    </citation>
    <scope>NUCLEOTIDE SEQUENCE</scope>
    <source>
        <strain evidence="2">MF-1</strain>
    </source>
</reference>
<evidence type="ECO:0000313" key="3">
    <source>
        <dbReference type="Proteomes" id="UP000765509"/>
    </source>
</evidence>
<dbReference type="OrthoDB" id="8962223at2759"/>
<dbReference type="Gene3D" id="1.10.340.70">
    <property type="match status" value="1"/>
</dbReference>
<gene>
    <name evidence="2" type="ORF">O181_022595</name>
</gene>
<name>A0A9Q3CHP1_9BASI</name>
<feature type="domain" description="Integrase zinc-binding" evidence="1">
    <location>
        <begin position="58"/>
        <end position="116"/>
    </location>
</feature>
<proteinExistence type="predicted"/>